<proteinExistence type="predicted"/>
<dbReference type="OrthoDB" id="5598396at2759"/>
<dbReference type="AlphaFoldDB" id="A0A8E2DLE1"/>
<keyword evidence="2" id="KW-1185">Reference proteome</keyword>
<gene>
    <name evidence="1" type="ORF">OBBRIDRAFT_813029</name>
</gene>
<organism evidence="1 2">
    <name type="scientific">Obba rivulosa</name>
    <dbReference type="NCBI Taxonomy" id="1052685"/>
    <lineage>
        <taxon>Eukaryota</taxon>
        <taxon>Fungi</taxon>
        <taxon>Dikarya</taxon>
        <taxon>Basidiomycota</taxon>
        <taxon>Agaricomycotina</taxon>
        <taxon>Agaricomycetes</taxon>
        <taxon>Polyporales</taxon>
        <taxon>Gelatoporiaceae</taxon>
        <taxon>Obba</taxon>
    </lineage>
</organism>
<evidence type="ECO:0000313" key="1">
    <source>
        <dbReference type="EMBL" id="OCH89784.1"/>
    </source>
</evidence>
<protein>
    <submittedName>
        <fullName evidence="1">Uncharacterized protein</fullName>
    </submittedName>
</protein>
<reference evidence="1 2" key="1">
    <citation type="submission" date="2016-07" db="EMBL/GenBank/DDBJ databases">
        <title>Draft genome of the white-rot fungus Obba rivulosa 3A-2.</title>
        <authorList>
            <consortium name="DOE Joint Genome Institute"/>
            <person name="Miettinen O."/>
            <person name="Riley R."/>
            <person name="Acob R."/>
            <person name="Barry K."/>
            <person name="Cullen D."/>
            <person name="De Vries R."/>
            <person name="Hainaut M."/>
            <person name="Hatakka A."/>
            <person name="Henrissat B."/>
            <person name="Hilden K."/>
            <person name="Kuo R."/>
            <person name="Labutti K."/>
            <person name="Lipzen A."/>
            <person name="Makela M.R."/>
            <person name="Sandor L."/>
            <person name="Spatafora J.W."/>
            <person name="Grigoriev I.V."/>
            <person name="Hibbett D.S."/>
        </authorList>
    </citation>
    <scope>NUCLEOTIDE SEQUENCE [LARGE SCALE GENOMIC DNA]</scope>
    <source>
        <strain evidence="1 2">3A-2</strain>
    </source>
</reference>
<dbReference type="Proteomes" id="UP000250043">
    <property type="component" value="Unassembled WGS sequence"/>
</dbReference>
<evidence type="ECO:0000313" key="2">
    <source>
        <dbReference type="Proteomes" id="UP000250043"/>
    </source>
</evidence>
<name>A0A8E2DLE1_9APHY</name>
<accession>A0A8E2DLE1</accession>
<sequence>MDTLSRRQFEHASKLHPTLRIIPFIPPQLLPVTPTKDTLSFFVIYLCSHIEPCLVDSYLSRICYELKEFFPDIRCMHSFRLPINQKHTLTITDLALVHQNLGTLSSLDDMLFVTMLLTGFYALLCLKKMFLLSAHKADPLFEGSCVLVTTQNYPDPMSVFMCYLAKCNALYPWYPQLWLTNRGKVPHHAWFMSYLNRFFLKNVAGHSLHSGGTTALAERGVHSKLIPN</sequence>
<dbReference type="EMBL" id="KV722419">
    <property type="protein sequence ID" value="OCH89784.1"/>
    <property type="molecule type" value="Genomic_DNA"/>
</dbReference>